<dbReference type="GO" id="GO:0016158">
    <property type="term" value="F:inositol hexakisphosphate 3-phosphatase activity"/>
    <property type="evidence" value="ECO:0007669"/>
    <property type="project" value="InterPro"/>
</dbReference>
<dbReference type="InterPro" id="IPR011042">
    <property type="entry name" value="6-blade_b-propeller_TolB-like"/>
</dbReference>
<dbReference type="OrthoDB" id="8696437at2"/>
<dbReference type="Pfam" id="PF02333">
    <property type="entry name" value="Phytase"/>
    <property type="match status" value="2"/>
</dbReference>
<accession>A0A285JJ94</accession>
<dbReference type="AlphaFoldDB" id="A0A285JJ94"/>
<organism evidence="2 3">
    <name type="scientific">Arsukibacterium tuosuense</name>
    <dbReference type="NCBI Taxonomy" id="1323745"/>
    <lineage>
        <taxon>Bacteria</taxon>
        <taxon>Pseudomonadati</taxon>
        <taxon>Pseudomonadota</taxon>
        <taxon>Gammaproteobacteria</taxon>
        <taxon>Chromatiales</taxon>
        <taxon>Chromatiaceae</taxon>
        <taxon>Arsukibacterium</taxon>
    </lineage>
</organism>
<feature type="domain" description="BPP" evidence="1">
    <location>
        <begin position="325"/>
        <end position="650"/>
    </location>
</feature>
<dbReference type="Gene3D" id="2.120.10.30">
    <property type="entry name" value="TolB, C-terminal domain"/>
    <property type="match status" value="2"/>
</dbReference>
<dbReference type="InterPro" id="IPR003431">
    <property type="entry name" value="B-propeller_Phytase"/>
</dbReference>
<proteinExistence type="predicted"/>
<dbReference type="SUPFAM" id="SSF50956">
    <property type="entry name" value="Thermostable phytase (3-phytase)"/>
    <property type="match status" value="2"/>
</dbReference>
<dbReference type="EMBL" id="OBEB01000010">
    <property type="protein sequence ID" value="SNY60345.1"/>
    <property type="molecule type" value="Genomic_DNA"/>
</dbReference>
<reference evidence="3" key="1">
    <citation type="submission" date="2017-09" db="EMBL/GenBank/DDBJ databases">
        <authorList>
            <person name="Varghese N."/>
            <person name="Submissions S."/>
        </authorList>
    </citation>
    <scope>NUCLEOTIDE SEQUENCE [LARGE SCALE GENOMIC DNA]</scope>
    <source>
        <strain evidence="3">CGMCC 1.12461</strain>
    </source>
</reference>
<name>A0A285JJ94_9GAMM</name>
<keyword evidence="3" id="KW-1185">Reference proteome</keyword>
<sequence>MQLTKKMVTRTGVGLALAALVGGCQLEQTKLTGQSTLAQQLADISASHYHTVQLAGMEYQIFSDQAGLHVRQSPETKDAETKSPEIIGHYPGAFIRLTVQQLADDSLLLAAMDDNNNSLHLWQLKPQANEPLQLLRRQLISSRVVDDLCFYQSSENQQLSLFLLGGRGGADQLLLQQQQQWLDEPVVIRELNVPYDSTACVADPYSGALYIAEADRAIWRYQAEPEADEGRSLVQVNAPFGQLQGEVKALQLLADGSLLALEEQPARILQLSRSGDLLTTLLVPALPEASGLSVNLQANKAALFVSSEQAGPVQQLSLSLSVAAARSSRAPVVQLMPTLQTEAARQRGDVMDDPAVWHHPAKPELSLILGTDKRAGLDVYNLQGERVQQLPVGRLNNVDVRYNLSWQGRAHDLAVASLRDDNSLQLFAIDNNGVLHNAGKIATAMTEIYGLCLYQSADSGNHYVFVNDKSGLIEQYQLSSDGSNWQGRLVRSLQVPSQPEGCVADDKRGILFVGEEDQAIWRFAAAADAATTGEAILRVDGERLVDDIEGIALAEHNGNSYLVVSSQGNDSYLIYDAAPPYAERLHFRIGTNPELGIDGASETDGLDVTTRSLGPGFEQGALVVQDGRNRMPEQGQNLKLVPWYAILQQLQ</sequence>
<evidence type="ECO:0000313" key="2">
    <source>
        <dbReference type="EMBL" id="SNY60345.1"/>
    </source>
</evidence>
<dbReference type="Proteomes" id="UP000219353">
    <property type="component" value="Unassembled WGS sequence"/>
</dbReference>
<gene>
    <name evidence="2" type="ORF">SAMN06297280_0067</name>
</gene>
<feature type="domain" description="BPP" evidence="1">
    <location>
        <begin position="16"/>
        <end position="320"/>
    </location>
</feature>
<protein>
    <submittedName>
        <fullName evidence="2">3-phytase</fullName>
    </submittedName>
</protein>
<evidence type="ECO:0000313" key="3">
    <source>
        <dbReference type="Proteomes" id="UP000219353"/>
    </source>
</evidence>
<dbReference type="PROSITE" id="PS51662">
    <property type="entry name" value="BP_PHYTASE"/>
    <property type="match status" value="2"/>
</dbReference>
<dbReference type="RefSeq" id="WP_097112963.1">
    <property type="nucleotide sequence ID" value="NZ_OBEB01000010.1"/>
</dbReference>
<dbReference type="PROSITE" id="PS51257">
    <property type="entry name" value="PROKAR_LIPOPROTEIN"/>
    <property type="match status" value="1"/>
</dbReference>
<evidence type="ECO:0000259" key="1">
    <source>
        <dbReference type="PROSITE" id="PS51662"/>
    </source>
</evidence>